<evidence type="ECO:0000256" key="3">
    <source>
        <dbReference type="ARBA" id="ARBA00008218"/>
    </source>
</evidence>
<dbReference type="Proteomes" id="UP000270296">
    <property type="component" value="Unassembled WGS sequence"/>
</dbReference>
<dbReference type="Pfam" id="PF08648">
    <property type="entry name" value="SNRNP27"/>
    <property type="match status" value="1"/>
</dbReference>
<dbReference type="PANTHER" id="PTHR31077:SF1">
    <property type="entry name" value="U4_U6.U5 SMALL NUCLEAR RIBONUCLEOPROTEIN 27 KDA PROTEIN"/>
    <property type="match status" value="1"/>
</dbReference>
<comment type="subcellular location">
    <subcellularLocation>
        <location evidence="2">Nucleus</location>
    </subcellularLocation>
</comment>
<name>A0A183J082_9BILA</name>
<evidence type="ECO:0000313" key="14">
    <source>
        <dbReference type="WBParaSite" id="SBAD_0000961101-mRNA-1"/>
    </source>
</evidence>
<keyword evidence="6" id="KW-0507">mRNA processing</keyword>
<accession>A0A183J082</accession>
<keyword evidence="13" id="KW-1185">Reference proteome</keyword>
<dbReference type="EMBL" id="UZAM01012528">
    <property type="protein sequence ID" value="VDP22284.1"/>
    <property type="molecule type" value="Genomic_DNA"/>
</dbReference>
<evidence type="ECO:0000256" key="1">
    <source>
        <dbReference type="ARBA" id="ARBA00003632"/>
    </source>
</evidence>
<protein>
    <recommendedName>
        <fullName evidence="5">U4/U6.U5 small nuclear ribonucleoprotein 27 kDa protein</fullName>
    </recommendedName>
    <alternativeName>
        <fullName evidence="9">U4/U6.U5 tri-snRNP-associated protein 3</fullName>
    </alternativeName>
</protein>
<evidence type="ECO:0000256" key="10">
    <source>
        <dbReference type="SAM" id="MobiDB-lite"/>
    </source>
</evidence>
<dbReference type="OrthoDB" id="21368at2759"/>
<comment type="function">
    <text evidence="1">May play a role in mRNA splicing.</text>
</comment>
<dbReference type="PANTHER" id="PTHR31077">
    <property type="entry name" value="U4/U6.U5 SMALL NUCLEAR RIBONUCLEOPROTEIN 27 KDA PROTEIN"/>
    <property type="match status" value="1"/>
</dbReference>
<evidence type="ECO:0000256" key="4">
    <source>
        <dbReference type="ARBA" id="ARBA00011825"/>
    </source>
</evidence>
<evidence type="ECO:0000313" key="12">
    <source>
        <dbReference type="EMBL" id="VDP22284.1"/>
    </source>
</evidence>
<evidence type="ECO:0000256" key="8">
    <source>
        <dbReference type="ARBA" id="ARBA00023242"/>
    </source>
</evidence>
<evidence type="ECO:0000256" key="5">
    <source>
        <dbReference type="ARBA" id="ARBA00014357"/>
    </source>
</evidence>
<reference evidence="14" key="1">
    <citation type="submission" date="2016-06" db="UniProtKB">
        <authorList>
            <consortium name="WormBaseParasite"/>
        </authorList>
    </citation>
    <scope>IDENTIFICATION</scope>
</reference>
<comment type="similarity">
    <text evidence="3">Belongs to the SNUT3 family.</text>
</comment>
<evidence type="ECO:0000256" key="6">
    <source>
        <dbReference type="ARBA" id="ARBA00022664"/>
    </source>
</evidence>
<proteinExistence type="inferred from homology"/>
<organism evidence="14">
    <name type="scientific">Soboliphyme baturini</name>
    <dbReference type="NCBI Taxonomy" id="241478"/>
    <lineage>
        <taxon>Eukaryota</taxon>
        <taxon>Metazoa</taxon>
        <taxon>Ecdysozoa</taxon>
        <taxon>Nematoda</taxon>
        <taxon>Enoplea</taxon>
        <taxon>Dorylaimia</taxon>
        <taxon>Dioctophymatida</taxon>
        <taxon>Dioctophymatoidea</taxon>
        <taxon>Soboliphymatidae</taxon>
        <taxon>Soboliphyme</taxon>
    </lineage>
</organism>
<dbReference type="AlphaFoldDB" id="A0A183J082"/>
<evidence type="ECO:0000256" key="7">
    <source>
        <dbReference type="ARBA" id="ARBA00023187"/>
    </source>
</evidence>
<reference evidence="12 13" key="2">
    <citation type="submission" date="2018-11" db="EMBL/GenBank/DDBJ databases">
        <authorList>
            <consortium name="Pathogen Informatics"/>
        </authorList>
    </citation>
    <scope>NUCLEOTIDE SEQUENCE [LARGE SCALE GENOMIC DNA]</scope>
</reference>
<evidence type="ECO:0000313" key="13">
    <source>
        <dbReference type="Proteomes" id="UP000270296"/>
    </source>
</evidence>
<dbReference type="GO" id="GO:0008380">
    <property type="term" value="P:RNA splicing"/>
    <property type="evidence" value="ECO:0007669"/>
    <property type="project" value="UniProtKB-KW"/>
</dbReference>
<evidence type="ECO:0000259" key="11">
    <source>
        <dbReference type="Pfam" id="PF08648"/>
    </source>
</evidence>
<feature type="region of interest" description="Disordered" evidence="10">
    <location>
        <begin position="71"/>
        <end position="90"/>
    </location>
</feature>
<feature type="domain" description="U4/U6.U5 small nuclear ribonucleoprotein 27kDa protein" evidence="11">
    <location>
        <begin position="55"/>
        <end position="110"/>
    </location>
</feature>
<keyword evidence="7" id="KW-0508">mRNA splicing</keyword>
<comment type="subunit">
    <text evidence="4">Part of a tri-snRNP complex.</text>
</comment>
<sequence>MEGRRSIVIGPGPVLILEIVGVGPAVYAGDLVRGHRIESNPGVPEISTVPAPELDEETLLKQTLGFTSFDSTKGKKVPSNVRGLSSVHKKRKYRQYMNRRGGFNRPLDPIA</sequence>
<keyword evidence="8" id="KW-0539">Nucleus</keyword>
<dbReference type="GO" id="GO:0006397">
    <property type="term" value="P:mRNA processing"/>
    <property type="evidence" value="ECO:0007669"/>
    <property type="project" value="UniProtKB-KW"/>
</dbReference>
<evidence type="ECO:0000256" key="2">
    <source>
        <dbReference type="ARBA" id="ARBA00004123"/>
    </source>
</evidence>
<dbReference type="WBParaSite" id="SBAD_0000961101-mRNA-1">
    <property type="protein sequence ID" value="SBAD_0000961101-mRNA-1"/>
    <property type="gene ID" value="SBAD_0000961101"/>
</dbReference>
<dbReference type="GO" id="GO:0071011">
    <property type="term" value="C:precatalytic spliceosome"/>
    <property type="evidence" value="ECO:0007669"/>
    <property type="project" value="TreeGrafter"/>
</dbReference>
<dbReference type="InterPro" id="IPR013957">
    <property type="entry name" value="SNRNP27"/>
</dbReference>
<gene>
    <name evidence="12" type="ORF">SBAD_LOCUS9280</name>
</gene>
<evidence type="ECO:0000256" key="9">
    <source>
        <dbReference type="ARBA" id="ARBA00031864"/>
    </source>
</evidence>